<evidence type="ECO:0000313" key="3">
    <source>
        <dbReference type="EMBL" id="MCO6393445.1"/>
    </source>
</evidence>
<protein>
    <recommendedName>
        <fullName evidence="5">Secreted protein</fullName>
    </recommendedName>
</protein>
<keyword evidence="2" id="KW-0732">Signal</keyword>
<evidence type="ECO:0000256" key="2">
    <source>
        <dbReference type="SAM" id="SignalP"/>
    </source>
</evidence>
<evidence type="ECO:0000313" key="4">
    <source>
        <dbReference type="Proteomes" id="UP001205920"/>
    </source>
</evidence>
<reference evidence="3 4" key="1">
    <citation type="submission" date="2021-01" db="EMBL/GenBank/DDBJ databases">
        <title>Identification and Characterization of Corynebacterium sp.</title>
        <authorList>
            <person name="Luo Q."/>
            <person name="Qu P."/>
            <person name="Chen Q."/>
        </authorList>
    </citation>
    <scope>NUCLEOTIDE SEQUENCE [LARGE SCALE GENOMIC DNA]</scope>
    <source>
        <strain evidence="3 4">MC-18</strain>
    </source>
</reference>
<feature type="region of interest" description="Disordered" evidence="1">
    <location>
        <begin position="25"/>
        <end position="94"/>
    </location>
</feature>
<dbReference type="AlphaFoldDB" id="A0AAW5HQ52"/>
<accession>A0AAW5HQ52</accession>
<feature type="compositionally biased region" description="Basic and acidic residues" evidence="1">
    <location>
        <begin position="48"/>
        <end position="77"/>
    </location>
</feature>
<evidence type="ECO:0000256" key="1">
    <source>
        <dbReference type="SAM" id="MobiDB-lite"/>
    </source>
</evidence>
<dbReference type="PROSITE" id="PS51257">
    <property type="entry name" value="PROKAR_LIPOPROTEIN"/>
    <property type="match status" value="1"/>
</dbReference>
<dbReference type="EMBL" id="JAEUWV010000001">
    <property type="protein sequence ID" value="MCO6393445.1"/>
    <property type="molecule type" value="Genomic_DNA"/>
</dbReference>
<feature type="signal peptide" evidence="2">
    <location>
        <begin position="1"/>
        <end position="26"/>
    </location>
</feature>
<dbReference type="RefSeq" id="WP_070362246.1">
    <property type="nucleotide sequence ID" value="NZ_JAEUWV010000001.1"/>
</dbReference>
<gene>
    <name evidence="3" type="ORF">JMN37_00375</name>
</gene>
<feature type="compositionally biased region" description="Low complexity" evidence="1">
    <location>
        <begin position="37"/>
        <end position="47"/>
    </location>
</feature>
<feature type="chain" id="PRO_5043363811" description="Secreted protein" evidence="2">
    <location>
        <begin position="27"/>
        <end position="229"/>
    </location>
</feature>
<organism evidence="3 4">
    <name type="scientific">Corynebacterium lipophilum</name>
    <dbReference type="NCBI Taxonomy" id="2804918"/>
    <lineage>
        <taxon>Bacteria</taxon>
        <taxon>Bacillati</taxon>
        <taxon>Actinomycetota</taxon>
        <taxon>Actinomycetes</taxon>
        <taxon>Mycobacteriales</taxon>
        <taxon>Corynebacteriaceae</taxon>
        <taxon>Corynebacterium</taxon>
    </lineage>
</organism>
<comment type="caution">
    <text evidence="3">The sequence shown here is derived from an EMBL/GenBank/DDBJ whole genome shotgun (WGS) entry which is preliminary data.</text>
</comment>
<name>A0AAW5HQ52_9CORY</name>
<sequence length="229" mass="24657">MRISTTGSKVAAAAVVALAMSLTACGSDDETAGGGLSTAASAPNSAASEKDKAENSAKEEPKKDEKGEKKSDDKKQTEAQGEPGAIPTIANPFEDGEFAVPTFEPIEGGKEGTEEQRKEMEEVVRKVTNPESFEKWTRVILDNSCKKITEPALEEMERQGVSLEVIEQAARMQEEAGQAIEIPKTEISLSDVRVDGNHASATVKSNNSEGEKTQTQLFTHEDGRWKLCN</sequence>
<keyword evidence="4" id="KW-1185">Reference proteome</keyword>
<proteinExistence type="predicted"/>
<dbReference type="Proteomes" id="UP001205920">
    <property type="component" value="Unassembled WGS sequence"/>
</dbReference>
<evidence type="ECO:0008006" key="5">
    <source>
        <dbReference type="Google" id="ProtNLM"/>
    </source>
</evidence>
<feature type="region of interest" description="Disordered" evidence="1">
    <location>
        <begin position="200"/>
        <end position="222"/>
    </location>
</feature>
<feature type="compositionally biased region" description="Polar residues" evidence="1">
    <location>
        <begin position="200"/>
        <end position="218"/>
    </location>
</feature>